<keyword evidence="5" id="KW-1185">Reference proteome</keyword>
<dbReference type="RefSeq" id="WP_068881715.1">
    <property type="nucleotide sequence ID" value="NZ_LNTU01000012.1"/>
</dbReference>
<evidence type="ECO:0000256" key="3">
    <source>
        <dbReference type="ARBA" id="ARBA00022905"/>
    </source>
</evidence>
<dbReference type="UniPathway" id="UPA00539"/>
<dbReference type="NCBIfam" id="TIGR03859">
    <property type="entry name" value="PQQ_PqqD"/>
    <property type="match status" value="1"/>
</dbReference>
<dbReference type="OrthoDB" id="7995890at2"/>
<dbReference type="Gene3D" id="1.10.10.1150">
    <property type="entry name" value="Coenzyme PQQ synthesis protein D (PqqD)"/>
    <property type="match status" value="1"/>
</dbReference>
<dbReference type="EMBL" id="LNTU01000012">
    <property type="protein sequence ID" value="KXF77530.1"/>
    <property type="molecule type" value="Genomic_DNA"/>
</dbReference>
<evidence type="ECO:0000313" key="5">
    <source>
        <dbReference type="Proteomes" id="UP000070107"/>
    </source>
</evidence>
<dbReference type="Pfam" id="PF05402">
    <property type="entry name" value="PqqD"/>
    <property type="match status" value="1"/>
</dbReference>
<gene>
    <name evidence="4" type="ORF">ATN84_09190</name>
</gene>
<dbReference type="STRING" id="1494590.ATN84_09190"/>
<dbReference type="GO" id="GO:0018189">
    <property type="term" value="P:pyrroloquinoline quinone biosynthetic process"/>
    <property type="evidence" value="ECO:0007669"/>
    <property type="project" value="UniProtKB-UniPathway"/>
</dbReference>
<dbReference type="InterPro" id="IPR022479">
    <property type="entry name" value="PqqD_bac"/>
</dbReference>
<name>A0A135HWG5_9HYPH</name>
<accession>A0A135HWG5</accession>
<proteinExistence type="predicted"/>
<evidence type="ECO:0000313" key="4">
    <source>
        <dbReference type="EMBL" id="KXF77530.1"/>
    </source>
</evidence>
<reference evidence="4 5" key="1">
    <citation type="submission" date="2015-11" db="EMBL/GenBank/DDBJ databases">
        <title>Draft genome sequence of Paramesorhizobium deserti A-3-E, a strain highly resistant to diverse beta-lactam antibiotics.</title>
        <authorList>
            <person name="Lv R."/>
            <person name="Yang X."/>
            <person name="Fang N."/>
            <person name="Guo J."/>
            <person name="Luo X."/>
            <person name="Peng F."/>
            <person name="Yang R."/>
            <person name="Cui Y."/>
            <person name="Fang C."/>
            <person name="Song Y."/>
        </authorList>
    </citation>
    <scope>NUCLEOTIDE SEQUENCE [LARGE SCALE GENOMIC DNA]</scope>
    <source>
        <strain evidence="4 5">A-3-E</strain>
    </source>
</reference>
<comment type="subunit">
    <text evidence="2">Monomer. Interacts with PqqE.</text>
</comment>
<sequence>MEGVRTRAIVSSRSRPKLRRHARLQYDPVRDAWALLSPERIFWPNEVSLDILRLCDGTHDVAEMIATLAEEYGADEADIADDVTAFLQEWSDRFLVTLEQVQEKDEAVLRPDLRGDQ</sequence>
<dbReference type="AlphaFoldDB" id="A0A135HWG5"/>
<comment type="pathway">
    <text evidence="1">Cofactor biosynthesis; pyrroloquinoline quinone biosynthesis.</text>
</comment>
<evidence type="ECO:0000256" key="2">
    <source>
        <dbReference type="ARBA" id="ARBA00011741"/>
    </source>
</evidence>
<dbReference type="GO" id="GO:0048038">
    <property type="term" value="F:quinone binding"/>
    <property type="evidence" value="ECO:0007669"/>
    <property type="project" value="InterPro"/>
</dbReference>
<organism evidence="4 5">
    <name type="scientific">Paramesorhizobium deserti</name>
    <dbReference type="NCBI Taxonomy" id="1494590"/>
    <lineage>
        <taxon>Bacteria</taxon>
        <taxon>Pseudomonadati</taxon>
        <taxon>Pseudomonadota</taxon>
        <taxon>Alphaproteobacteria</taxon>
        <taxon>Hyphomicrobiales</taxon>
        <taxon>Phyllobacteriaceae</taxon>
        <taxon>Paramesorhizobium</taxon>
    </lineage>
</organism>
<keyword evidence="3" id="KW-0884">PQQ biosynthesis</keyword>
<comment type="caution">
    <text evidence="4">The sequence shown here is derived from an EMBL/GenBank/DDBJ whole genome shotgun (WGS) entry which is preliminary data.</text>
</comment>
<dbReference type="InterPro" id="IPR041881">
    <property type="entry name" value="PqqD_sf"/>
</dbReference>
<dbReference type="InterPro" id="IPR008792">
    <property type="entry name" value="PQQD"/>
</dbReference>
<evidence type="ECO:0000256" key="1">
    <source>
        <dbReference type="ARBA" id="ARBA00004886"/>
    </source>
</evidence>
<protein>
    <submittedName>
        <fullName evidence="4">Pyrroloquinoline quinone biosynthesis protein PqqD</fullName>
    </submittedName>
</protein>
<dbReference type="Proteomes" id="UP000070107">
    <property type="component" value="Unassembled WGS sequence"/>
</dbReference>